<accession>A0A0B2W564</accession>
<feature type="compositionally biased region" description="Basic and acidic residues" evidence="10">
    <location>
        <begin position="465"/>
        <end position="474"/>
    </location>
</feature>
<evidence type="ECO:0000256" key="4">
    <source>
        <dbReference type="ARBA" id="ARBA00022771"/>
    </source>
</evidence>
<feature type="compositionally biased region" description="Acidic residues" evidence="10">
    <location>
        <begin position="867"/>
        <end position="883"/>
    </location>
</feature>
<gene>
    <name evidence="13" type="primary">spr-1</name>
    <name evidence="13" type="ORF">Tcan_04892</name>
</gene>
<dbReference type="PROSITE" id="PS51293">
    <property type="entry name" value="SANT"/>
    <property type="match status" value="2"/>
</dbReference>
<dbReference type="GO" id="GO:0006357">
    <property type="term" value="P:regulation of transcription by RNA polymerase II"/>
    <property type="evidence" value="ECO:0007669"/>
    <property type="project" value="TreeGrafter"/>
</dbReference>
<dbReference type="PANTHER" id="PTHR16089">
    <property type="entry name" value="REST COREPRESSOR COREST PROTEIN-RELATED"/>
    <property type="match status" value="1"/>
</dbReference>
<feature type="domain" description="ELM2" evidence="11">
    <location>
        <begin position="718"/>
        <end position="803"/>
    </location>
</feature>
<keyword evidence="5" id="KW-0862">Zinc</keyword>
<evidence type="ECO:0000256" key="8">
    <source>
        <dbReference type="ARBA" id="ARBA00023163"/>
    </source>
</evidence>
<keyword evidence="3" id="KW-0479">Metal-binding</keyword>
<feature type="compositionally biased region" description="Acidic residues" evidence="10">
    <location>
        <begin position="680"/>
        <end position="690"/>
    </location>
</feature>
<dbReference type="Gene3D" id="1.20.58.1880">
    <property type="match status" value="1"/>
</dbReference>
<keyword evidence="9" id="KW-0539">Nucleus</keyword>
<dbReference type="InterPro" id="IPR051066">
    <property type="entry name" value="Trans_reg/Corepressor"/>
</dbReference>
<feature type="compositionally biased region" description="Basic and acidic residues" evidence="10">
    <location>
        <begin position="181"/>
        <end position="190"/>
    </location>
</feature>
<dbReference type="InterPro" id="IPR000949">
    <property type="entry name" value="ELM2_dom"/>
</dbReference>
<feature type="region of interest" description="Disordered" evidence="10">
    <location>
        <begin position="170"/>
        <end position="203"/>
    </location>
</feature>
<dbReference type="InterPro" id="IPR017884">
    <property type="entry name" value="SANT_dom"/>
</dbReference>
<keyword evidence="14" id="KW-1185">Reference proteome</keyword>
<dbReference type="PROSITE" id="PS51156">
    <property type="entry name" value="ELM2"/>
    <property type="match status" value="1"/>
</dbReference>
<dbReference type="Gene3D" id="4.10.1240.50">
    <property type="match status" value="1"/>
</dbReference>
<keyword evidence="8" id="KW-0804">Transcription</keyword>
<name>A0A0B2W564_TOXCA</name>
<dbReference type="GO" id="GO:0003714">
    <property type="term" value="F:transcription corepressor activity"/>
    <property type="evidence" value="ECO:0007669"/>
    <property type="project" value="TreeGrafter"/>
</dbReference>
<feature type="domain" description="SANT" evidence="12">
    <location>
        <begin position="1063"/>
        <end position="1114"/>
    </location>
</feature>
<keyword evidence="6" id="KW-0805">Transcription regulation</keyword>
<evidence type="ECO:0000256" key="7">
    <source>
        <dbReference type="ARBA" id="ARBA00023125"/>
    </source>
</evidence>
<dbReference type="InterPro" id="IPR009057">
    <property type="entry name" value="Homeodomain-like_sf"/>
</dbReference>
<feature type="compositionally biased region" description="Polar residues" evidence="10">
    <location>
        <begin position="475"/>
        <end position="486"/>
    </location>
</feature>
<dbReference type="InterPro" id="IPR001005">
    <property type="entry name" value="SANT/Myb"/>
</dbReference>
<keyword evidence="7" id="KW-0238">DNA-binding</keyword>
<protein>
    <submittedName>
        <fullName evidence="13">REST corepressor spr-1</fullName>
    </submittedName>
</protein>
<evidence type="ECO:0000313" key="14">
    <source>
        <dbReference type="Proteomes" id="UP000031036"/>
    </source>
</evidence>
<dbReference type="EMBL" id="JPKZ01000187">
    <property type="protein sequence ID" value="KHN88769.1"/>
    <property type="molecule type" value="Genomic_DNA"/>
</dbReference>
<keyword evidence="4" id="KW-0863">Zinc-finger</keyword>
<sequence>MPFENNNDVLHVEQNESQCEVIEEDNGGTVLRHVIQRTDDLGVANLQLDAQVRFGKVMSGTEVASAVPEEIEEHDLVKEKPVDNEQYATLSFSNDCQDNNKVTEECFTAKQVYEGAVKDVFGDFKQELKNVDQGSDKQNPCSTASLSVRHETDRLTETVIAEEMNFLEEESQHEMVGQRPSTRDRRHDEAVSGADSSNKAIGPISGADAEEVVFDGVESRLAPVNGSAAEELNFLGEDLEDYSAVDDVAYNAAISLSTGARRNDLMEEDWGDVTDNLFNAGVEHEEVSVQEDAVGCADGVDMFDVEVEGGGTQRAEHVLGSTDAGDLLDTRNEDDGVQMQEDVLGGVHAVDQLDARMIQKEEDILGDATTRGLLDTDMGDENAAVEVRAFGGISAVGLLHTGVAAEGIQGEENILGELGFFGDVDEASQLCVSEEVLHTAASLTRINAAASATPEVNRNKYEGTKLSNAEKSEPNVKQSSTSQGDQSMEGGVELIADDFHGTEQALSMAQIDEDELLGFSIQGEGQHEDDGNYWALPFDELPTENVLMQDRDAVKDYPAENGSYGTDQAILALMESLLKAVVAFANCGSNTAVEQISLSGGAGRFAEQTAQSVEHPELQESNDDSIQFLDSSESSQDHARTVVQSESGDDGQADELSKESGEESMFMDGNEGDVSSASCQDEDEEKEAEEDRSGLTSRATNAHAASAHFAPFRLPTNLEIREGKDYQCAVEDLEEREPQSEFETRDREYCLWLPTDQLADEDVTDFLSVALGVYGIEQDRALYILYTCQYNLDEAYSEIKKRRLVKENWSQEDISLFIRAFKACGKRFLKIKKALPNKSMTQIVNFYYDMKKKLRLRVILDQRIEEGMEDEPSEASESEDTSDEGSSAGPCENCGQVDSNLRQAGDKNVCTTCYSYCKNFHRRRPRVLSSDCERGSRNKMNCPLKMVDIAESFVDFYTEYFIGTEEHKGAKSAQSLEEDDDVVIVVDQTSVVEPELFPKGNGAWNVRFKEMMQEKEKQALRERSRCVRMQHEDSLEFKHHLAGDIEKHRKMAADWEEKARQVSKKVSWSQKEMFQAFFGFRHYGKDFEAIASSIETKNVDMIKQFYEQHKDRTDQLVKKFEDAIERNVTKTDFERIFEVVAPQAELVELD</sequence>
<proteinExistence type="predicted"/>
<feature type="domain" description="SANT" evidence="12">
    <location>
        <begin position="804"/>
        <end position="855"/>
    </location>
</feature>
<dbReference type="SMART" id="SM00717">
    <property type="entry name" value="SANT"/>
    <property type="match status" value="2"/>
</dbReference>
<dbReference type="GO" id="GO:0005667">
    <property type="term" value="C:transcription regulator complex"/>
    <property type="evidence" value="ECO:0007669"/>
    <property type="project" value="TreeGrafter"/>
</dbReference>
<evidence type="ECO:0000259" key="11">
    <source>
        <dbReference type="PROSITE" id="PS51156"/>
    </source>
</evidence>
<comment type="caution">
    <text evidence="13">The sequence shown here is derived from an EMBL/GenBank/DDBJ whole genome shotgun (WGS) entry which is preliminary data.</text>
</comment>
<dbReference type="GO" id="GO:0003677">
    <property type="term" value="F:DNA binding"/>
    <property type="evidence" value="ECO:0007669"/>
    <property type="project" value="UniProtKB-KW"/>
</dbReference>
<evidence type="ECO:0000313" key="13">
    <source>
        <dbReference type="EMBL" id="KHN88769.1"/>
    </source>
</evidence>
<dbReference type="CDD" id="cd00167">
    <property type="entry name" value="SANT"/>
    <property type="match status" value="1"/>
</dbReference>
<keyword evidence="2" id="KW-0678">Repressor</keyword>
<evidence type="ECO:0000259" key="12">
    <source>
        <dbReference type="PROSITE" id="PS51293"/>
    </source>
</evidence>
<dbReference type="STRING" id="6265.A0A0B2W564"/>
<dbReference type="Pfam" id="PF00249">
    <property type="entry name" value="Myb_DNA-binding"/>
    <property type="match status" value="1"/>
</dbReference>
<dbReference type="AlphaFoldDB" id="A0A0B2W564"/>
<dbReference type="GO" id="GO:0008270">
    <property type="term" value="F:zinc ion binding"/>
    <property type="evidence" value="ECO:0007669"/>
    <property type="project" value="UniProtKB-KW"/>
</dbReference>
<evidence type="ECO:0000256" key="1">
    <source>
        <dbReference type="ARBA" id="ARBA00004123"/>
    </source>
</evidence>
<dbReference type="PANTHER" id="PTHR16089:SF28">
    <property type="entry name" value="REST COREPRESSOR"/>
    <property type="match status" value="1"/>
</dbReference>
<feature type="region of interest" description="Disordered" evidence="10">
    <location>
        <begin position="465"/>
        <end position="488"/>
    </location>
</feature>
<evidence type="ECO:0000256" key="10">
    <source>
        <dbReference type="SAM" id="MobiDB-lite"/>
    </source>
</evidence>
<feature type="region of interest" description="Disordered" evidence="10">
    <location>
        <begin position="867"/>
        <end position="890"/>
    </location>
</feature>
<evidence type="ECO:0000256" key="5">
    <source>
        <dbReference type="ARBA" id="ARBA00022833"/>
    </source>
</evidence>
<comment type="subcellular location">
    <subcellularLocation>
        <location evidence="1">Nucleus</location>
    </subcellularLocation>
</comment>
<dbReference type="FunFam" id="1.10.10.60:FF:000012">
    <property type="entry name" value="Metastasis-associated 1 family, member 3"/>
    <property type="match status" value="1"/>
</dbReference>
<dbReference type="SMART" id="SM01189">
    <property type="entry name" value="ELM2"/>
    <property type="match status" value="1"/>
</dbReference>
<evidence type="ECO:0000256" key="6">
    <source>
        <dbReference type="ARBA" id="ARBA00023015"/>
    </source>
</evidence>
<dbReference type="OrthoDB" id="10064338at2759"/>
<feature type="region of interest" description="Disordered" evidence="10">
    <location>
        <begin position="630"/>
        <end position="702"/>
    </location>
</feature>
<dbReference type="Proteomes" id="UP000031036">
    <property type="component" value="Unassembled WGS sequence"/>
</dbReference>
<evidence type="ECO:0000256" key="3">
    <source>
        <dbReference type="ARBA" id="ARBA00022723"/>
    </source>
</evidence>
<dbReference type="Gene3D" id="1.10.10.60">
    <property type="entry name" value="Homeodomain-like"/>
    <property type="match status" value="1"/>
</dbReference>
<dbReference type="GO" id="GO:0000118">
    <property type="term" value="C:histone deacetylase complex"/>
    <property type="evidence" value="ECO:0007669"/>
    <property type="project" value="TreeGrafter"/>
</dbReference>
<reference evidence="13 14" key="1">
    <citation type="submission" date="2014-11" db="EMBL/GenBank/DDBJ databases">
        <title>Genetic blueprint of the zoonotic pathogen Toxocara canis.</title>
        <authorList>
            <person name="Zhu X.-Q."/>
            <person name="Korhonen P.K."/>
            <person name="Cai H."/>
            <person name="Young N.D."/>
            <person name="Nejsum P."/>
            <person name="von Samson-Himmelstjerna G."/>
            <person name="Boag P.R."/>
            <person name="Tan P."/>
            <person name="Li Q."/>
            <person name="Min J."/>
            <person name="Yang Y."/>
            <person name="Wang X."/>
            <person name="Fang X."/>
            <person name="Hall R.S."/>
            <person name="Hofmann A."/>
            <person name="Sternberg P.W."/>
            <person name="Jex A.R."/>
            <person name="Gasser R.B."/>
        </authorList>
    </citation>
    <scope>NUCLEOTIDE SEQUENCE [LARGE SCALE GENOMIC DNA]</scope>
    <source>
        <strain evidence="13">PN_DK_2014</strain>
    </source>
</reference>
<evidence type="ECO:0000256" key="2">
    <source>
        <dbReference type="ARBA" id="ARBA00022491"/>
    </source>
</evidence>
<dbReference type="SUPFAM" id="SSF46689">
    <property type="entry name" value="Homeodomain-like"/>
    <property type="match status" value="2"/>
</dbReference>
<dbReference type="Pfam" id="PF01448">
    <property type="entry name" value="ELM2"/>
    <property type="match status" value="1"/>
</dbReference>
<evidence type="ECO:0000256" key="9">
    <source>
        <dbReference type="ARBA" id="ARBA00023242"/>
    </source>
</evidence>
<organism evidence="13 14">
    <name type="scientific">Toxocara canis</name>
    <name type="common">Canine roundworm</name>
    <dbReference type="NCBI Taxonomy" id="6265"/>
    <lineage>
        <taxon>Eukaryota</taxon>
        <taxon>Metazoa</taxon>
        <taxon>Ecdysozoa</taxon>
        <taxon>Nematoda</taxon>
        <taxon>Chromadorea</taxon>
        <taxon>Rhabditida</taxon>
        <taxon>Spirurina</taxon>
        <taxon>Ascaridomorpha</taxon>
        <taxon>Ascaridoidea</taxon>
        <taxon>Toxocaridae</taxon>
        <taxon>Toxocara</taxon>
    </lineage>
</organism>